<dbReference type="OrthoDB" id="255388at2"/>
<evidence type="ECO:0000256" key="10">
    <source>
        <dbReference type="ARBA" id="ARBA00023049"/>
    </source>
</evidence>
<dbReference type="PANTHER" id="PTHR43221:SF1">
    <property type="entry name" value="PROTEASE HTPX"/>
    <property type="match status" value="1"/>
</dbReference>
<feature type="transmembrane region" description="Helical" evidence="12">
    <location>
        <begin position="450"/>
        <end position="467"/>
    </location>
</feature>
<keyword evidence="6" id="KW-0479">Metal-binding</keyword>
<dbReference type="GO" id="GO:0005886">
    <property type="term" value="C:plasma membrane"/>
    <property type="evidence" value="ECO:0007669"/>
    <property type="project" value="UniProtKB-SubCell"/>
</dbReference>
<name>A0A518BY35_9BACT</name>
<dbReference type="InterPro" id="IPR050083">
    <property type="entry name" value="HtpX_protease"/>
</dbReference>
<protein>
    <submittedName>
        <fullName evidence="14">Heat shock protein HtpX</fullName>
    </submittedName>
</protein>
<dbReference type="CDD" id="cd07345">
    <property type="entry name" value="M48A_Ste24p-like"/>
    <property type="match status" value="1"/>
</dbReference>
<feature type="transmembrane region" description="Helical" evidence="12">
    <location>
        <begin position="190"/>
        <end position="211"/>
    </location>
</feature>
<evidence type="ECO:0000313" key="15">
    <source>
        <dbReference type="Proteomes" id="UP000320386"/>
    </source>
</evidence>
<comment type="subcellular location">
    <subcellularLocation>
        <location evidence="2">Cell membrane</location>
        <topology evidence="2">Multi-pass membrane protein</topology>
    </subcellularLocation>
</comment>
<evidence type="ECO:0000256" key="8">
    <source>
        <dbReference type="ARBA" id="ARBA00022833"/>
    </source>
</evidence>
<keyword evidence="7" id="KW-0378">Hydrolase</keyword>
<keyword evidence="11 12" id="KW-0472">Membrane</keyword>
<evidence type="ECO:0000313" key="14">
    <source>
        <dbReference type="EMBL" id="QDU71893.1"/>
    </source>
</evidence>
<sequence>MPLYALALFAALLGYDQLGFRPEPADATLWTVSIAIKIAVALAWWRLCRRVTNNWSDPGITRSINRLYRFGDAYGPATVLLFLLDLALGTLAATRNLMGDLILLDELAALLPTLLLLTWRWVPYEPIDRWLREAVMTRRMIEGQPVYPSGSRTQYVTDQLRHQLAPILLPMVLILGWLETLNLLNPAPTTGLILMITGVAVVMLLAAPLILSAWRTQPVGPGELRDDLEALCARQGVRPGGFRLWITEGRLANAAVLGLAWPLRYVLISDTILDHLPKSQVLGVLAHEVAHVRERHALWLGLGTLVVAWGIELALYVSPFGEALVEAATAAQPDTNQVLLLATLPILVALPWILAMGFLSRRFERQADAAGARELSAHLAPDAQTITPEAADTMCHALGQVASLNGMNPARFMWRHGSIHERQVHLRSLVGKPHDQLPIDNLITSIRRSIIVAGILGIAIGYTTGMIG</sequence>
<evidence type="ECO:0000256" key="2">
    <source>
        <dbReference type="ARBA" id="ARBA00004651"/>
    </source>
</evidence>
<evidence type="ECO:0000256" key="7">
    <source>
        <dbReference type="ARBA" id="ARBA00022801"/>
    </source>
</evidence>
<evidence type="ECO:0000256" key="6">
    <source>
        <dbReference type="ARBA" id="ARBA00022723"/>
    </source>
</evidence>
<keyword evidence="3" id="KW-1003">Cell membrane</keyword>
<feature type="transmembrane region" description="Helical" evidence="12">
    <location>
        <begin position="29"/>
        <end position="47"/>
    </location>
</feature>
<dbReference type="GO" id="GO:0046872">
    <property type="term" value="F:metal ion binding"/>
    <property type="evidence" value="ECO:0007669"/>
    <property type="project" value="UniProtKB-KW"/>
</dbReference>
<comment type="cofactor">
    <cofactor evidence="1">
        <name>Zn(2+)</name>
        <dbReference type="ChEBI" id="CHEBI:29105"/>
    </cofactor>
</comment>
<evidence type="ECO:0000256" key="9">
    <source>
        <dbReference type="ARBA" id="ARBA00022989"/>
    </source>
</evidence>
<keyword evidence="9 12" id="KW-1133">Transmembrane helix</keyword>
<proteinExistence type="predicted"/>
<dbReference type="InterPro" id="IPR001915">
    <property type="entry name" value="Peptidase_M48"/>
</dbReference>
<feature type="transmembrane region" description="Helical" evidence="12">
    <location>
        <begin position="67"/>
        <end position="89"/>
    </location>
</feature>
<evidence type="ECO:0000256" key="3">
    <source>
        <dbReference type="ARBA" id="ARBA00022475"/>
    </source>
</evidence>
<accession>A0A518BY35</accession>
<dbReference type="AlphaFoldDB" id="A0A518BY35"/>
<keyword evidence="14" id="KW-0346">Stress response</keyword>
<feature type="domain" description="Peptidase M48" evidence="13">
    <location>
        <begin position="229"/>
        <end position="378"/>
    </location>
</feature>
<keyword evidence="8" id="KW-0862">Zinc</keyword>
<evidence type="ECO:0000256" key="4">
    <source>
        <dbReference type="ARBA" id="ARBA00022670"/>
    </source>
</evidence>
<keyword evidence="15" id="KW-1185">Reference proteome</keyword>
<gene>
    <name evidence="14" type="ORF">Pan265_17520</name>
</gene>
<dbReference type="KEGG" id="mcad:Pan265_17520"/>
<keyword evidence="5 12" id="KW-0812">Transmembrane</keyword>
<dbReference type="RefSeq" id="WP_145446087.1">
    <property type="nucleotide sequence ID" value="NZ_CP036280.1"/>
</dbReference>
<dbReference type="Gene3D" id="3.30.2010.10">
    <property type="entry name" value="Metalloproteases ('zincins'), catalytic domain"/>
    <property type="match status" value="1"/>
</dbReference>
<keyword evidence="10" id="KW-0482">Metalloprotease</keyword>
<evidence type="ECO:0000259" key="13">
    <source>
        <dbReference type="Pfam" id="PF01435"/>
    </source>
</evidence>
<feature type="transmembrane region" description="Helical" evidence="12">
    <location>
        <begin position="164"/>
        <end position="184"/>
    </location>
</feature>
<reference evidence="14 15" key="1">
    <citation type="submission" date="2019-02" db="EMBL/GenBank/DDBJ databases">
        <title>Deep-cultivation of Planctomycetes and their phenomic and genomic characterization uncovers novel biology.</title>
        <authorList>
            <person name="Wiegand S."/>
            <person name="Jogler M."/>
            <person name="Boedeker C."/>
            <person name="Pinto D."/>
            <person name="Vollmers J."/>
            <person name="Rivas-Marin E."/>
            <person name="Kohn T."/>
            <person name="Peeters S.H."/>
            <person name="Heuer A."/>
            <person name="Rast P."/>
            <person name="Oberbeckmann S."/>
            <person name="Bunk B."/>
            <person name="Jeske O."/>
            <person name="Meyerdierks A."/>
            <person name="Storesund J.E."/>
            <person name="Kallscheuer N."/>
            <person name="Luecker S."/>
            <person name="Lage O.M."/>
            <person name="Pohl T."/>
            <person name="Merkel B.J."/>
            <person name="Hornburger P."/>
            <person name="Mueller R.-W."/>
            <person name="Bruemmer F."/>
            <person name="Labrenz M."/>
            <person name="Spormann A.M."/>
            <person name="Op den Camp H."/>
            <person name="Overmann J."/>
            <person name="Amann R."/>
            <person name="Jetten M.S.M."/>
            <person name="Mascher T."/>
            <person name="Medema M.H."/>
            <person name="Devos D.P."/>
            <person name="Kaster A.-K."/>
            <person name="Ovreas L."/>
            <person name="Rohde M."/>
            <person name="Galperin M.Y."/>
            <person name="Jogler C."/>
        </authorList>
    </citation>
    <scope>NUCLEOTIDE SEQUENCE [LARGE SCALE GENOMIC DNA]</scope>
    <source>
        <strain evidence="14 15">Pan265</strain>
    </source>
</reference>
<feature type="transmembrane region" description="Helical" evidence="12">
    <location>
        <begin position="297"/>
        <end position="318"/>
    </location>
</feature>
<dbReference type="PANTHER" id="PTHR43221">
    <property type="entry name" value="PROTEASE HTPX"/>
    <property type="match status" value="1"/>
</dbReference>
<dbReference type="GO" id="GO:0004222">
    <property type="term" value="F:metalloendopeptidase activity"/>
    <property type="evidence" value="ECO:0007669"/>
    <property type="project" value="InterPro"/>
</dbReference>
<evidence type="ECO:0000256" key="5">
    <source>
        <dbReference type="ARBA" id="ARBA00022692"/>
    </source>
</evidence>
<evidence type="ECO:0000256" key="1">
    <source>
        <dbReference type="ARBA" id="ARBA00001947"/>
    </source>
</evidence>
<dbReference type="EMBL" id="CP036280">
    <property type="protein sequence ID" value="QDU71893.1"/>
    <property type="molecule type" value="Genomic_DNA"/>
</dbReference>
<dbReference type="Proteomes" id="UP000320386">
    <property type="component" value="Chromosome"/>
</dbReference>
<feature type="transmembrane region" description="Helical" evidence="12">
    <location>
        <begin position="338"/>
        <end position="359"/>
    </location>
</feature>
<evidence type="ECO:0000256" key="12">
    <source>
        <dbReference type="SAM" id="Phobius"/>
    </source>
</evidence>
<dbReference type="Pfam" id="PF01435">
    <property type="entry name" value="Peptidase_M48"/>
    <property type="match status" value="1"/>
</dbReference>
<dbReference type="GO" id="GO:0006508">
    <property type="term" value="P:proteolysis"/>
    <property type="evidence" value="ECO:0007669"/>
    <property type="project" value="UniProtKB-KW"/>
</dbReference>
<keyword evidence="4" id="KW-0645">Protease</keyword>
<evidence type="ECO:0000256" key="11">
    <source>
        <dbReference type="ARBA" id="ARBA00023136"/>
    </source>
</evidence>
<feature type="transmembrane region" description="Helical" evidence="12">
    <location>
        <begin position="101"/>
        <end position="122"/>
    </location>
</feature>
<organism evidence="14 15">
    <name type="scientific">Mucisphaera calidilacus</name>
    <dbReference type="NCBI Taxonomy" id="2527982"/>
    <lineage>
        <taxon>Bacteria</taxon>
        <taxon>Pseudomonadati</taxon>
        <taxon>Planctomycetota</taxon>
        <taxon>Phycisphaerae</taxon>
        <taxon>Phycisphaerales</taxon>
        <taxon>Phycisphaeraceae</taxon>
        <taxon>Mucisphaera</taxon>
    </lineage>
</organism>